<dbReference type="EMBL" id="JAEUBG010003197">
    <property type="protein sequence ID" value="KAH3683255.1"/>
    <property type="molecule type" value="Genomic_DNA"/>
</dbReference>
<dbReference type="Proteomes" id="UP000774326">
    <property type="component" value="Unassembled WGS sequence"/>
</dbReference>
<reference evidence="2" key="2">
    <citation type="submission" date="2021-01" db="EMBL/GenBank/DDBJ databases">
        <authorList>
            <person name="Schikora-Tamarit M.A."/>
        </authorList>
    </citation>
    <scope>NUCLEOTIDE SEQUENCE</scope>
    <source>
        <strain evidence="2">CBS2887</strain>
    </source>
</reference>
<keyword evidence="3" id="KW-1185">Reference proteome</keyword>
<keyword evidence="1" id="KW-0732">Signal</keyword>
<accession>A0A9P8TLN0</accession>
<reference evidence="2" key="1">
    <citation type="journal article" date="2021" name="Open Biol.">
        <title>Shared evolutionary footprints suggest mitochondrial oxidative damage underlies multiple complex I losses in fungi.</title>
        <authorList>
            <person name="Schikora-Tamarit M.A."/>
            <person name="Marcet-Houben M."/>
            <person name="Nosek J."/>
            <person name="Gabaldon T."/>
        </authorList>
    </citation>
    <scope>NUCLEOTIDE SEQUENCE</scope>
    <source>
        <strain evidence="2">CBS2887</strain>
    </source>
</reference>
<name>A0A9P8TLN0_WICPI</name>
<evidence type="ECO:0000313" key="2">
    <source>
        <dbReference type="EMBL" id="KAH3683255.1"/>
    </source>
</evidence>
<gene>
    <name evidence="2" type="ORF">WICPIJ_005783</name>
</gene>
<protein>
    <submittedName>
        <fullName evidence="2">Uncharacterized protein</fullName>
    </submittedName>
</protein>
<proteinExistence type="predicted"/>
<evidence type="ECO:0000256" key="1">
    <source>
        <dbReference type="SAM" id="SignalP"/>
    </source>
</evidence>
<organism evidence="2 3">
    <name type="scientific">Wickerhamomyces pijperi</name>
    <name type="common">Yeast</name>
    <name type="synonym">Pichia pijperi</name>
    <dbReference type="NCBI Taxonomy" id="599730"/>
    <lineage>
        <taxon>Eukaryota</taxon>
        <taxon>Fungi</taxon>
        <taxon>Dikarya</taxon>
        <taxon>Ascomycota</taxon>
        <taxon>Saccharomycotina</taxon>
        <taxon>Saccharomycetes</taxon>
        <taxon>Phaffomycetales</taxon>
        <taxon>Wickerhamomycetaceae</taxon>
        <taxon>Wickerhamomyces</taxon>
    </lineage>
</organism>
<feature type="signal peptide" evidence="1">
    <location>
        <begin position="1"/>
        <end position="25"/>
    </location>
</feature>
<evidence type="ECO:0000313" key="3">
    <source>
        <dbReference type="Proteomes" id="UP000774326"/>
    </source>
</evidence>
<sequence length="286" mass="33081">MFLYRCDSLFPSLLVLFIATLNANSNSTESLNSSNASNMIQSYLSPKPHSFTYPTDQDAIVIQGTTKVVFPYKMQDRYTIQKDVFHLKAQEILTGTSVLKYYIDEIDNSKGFEDIFPLIEREIFSGFSKCLKDRTVDPLTIITSKEYLNKIPEDPMKHNGIYITVESYDTLDEDKMSDESSYNRDYEWIPISQFSPFAYQDIRSMKFLQSVVILDENENVLGKFQIRNFLKYRSGSVLELEVDGYNWAIDKIGDGNAKAFKQCKFATMKSFCGSKQGFQRQIWYDL</sequence>
<feature type="chain" id="PRO_5040328289" evidence="1">
    <location>
        <begin position="26"/>
        <end position="286"/>
    </location>
</feature>
<dbReference type="AlphaFoldDB" id="A0A9P8TLN0"/>
<comment type="caution">
    <text evidence="2">The sequence shown here is derived from an EMBL/GenBank/DDBJ whole genome shotgun (WGS) entry which is preliminary data.</text>
</comment>